<keyword evidence="11" id="KW-1185">Reference proteome</keyword>
<dbReference type="GO" id="GO:0009279">
    <property type="term" value="C:cell outer membrane"/>
    <property type="evidence" value="ECO:0007669"/>
    <property type="project" value="UniProtKB-SubCell"/>
</dbReference>
<reference evidence="11" key="2">
    <citation type="journal article" date="2016" name="Int. J. Syst. Evol. Microbiol.">
        <title>Complete genome sequence and cell structure of Limnochorda pilosa, a Gram-negative spore-former within the phylum Firmicutes.</title>
        <authorList>
            <person name="Watanabe M."/>
            <person name="Kojima H."/>
            <person name="Fukui M."/>
        </authorList>
    </citation>
    <scope>NUCLEOTIDE SEQUENCE [LARGE SCALE GENOMIC DNA]</scope>
    <source>
        <strain evidence="11">HC45</strain>
    </source>
</reference>
<dbReference type="Pfam" id="PF02321">
    <property type="entry name" value="OEP"/>
    <property type="match status" value="2"/>
</dbReference>
<dbReference type="InterPro" id="IPR006311">
    <property type="entry name" value="TAT_signal"/>
</dbReference>
<evidence type="ECO:0000256" key="2">
    <source>
        <dbReference type="ARBA" id="ARBA00007613"/>
    </source>
</evidence>
<keyword evidence="4" id="KW-1134">Transmembrane beta strand</keyword>
<dbReference type="PANTHER" id="PTHR30026">
    <property type="entry name" value="OUTER MEMBRANE PROTEIN TOLC"/>
    <property type="match status" value="1"/>
</dbReference>
<comment type="similarity">
    <text evidence="2">Belongs to the outer membrane factor (OMF) (TC 1.B.17) family.</text>
</comment>
<protein>
    <recommendedName>
        <fullName evidence="12">Transporter</fullName>
    </recommendedName>
</protein>
<keyword evidence="8" id="KW-0175">Coiled coil</keyword>
<name>A0A0K2SNM9_LIMPI</name>
<dbReference type="SUPFAM" id="SSF56954">
    <property type="entry name" value="Outer membrane efflux proteins (OEP)"/>
    <property type="match status" value="1"/>
</dbReference>
<keyword evidence="7" id="KW-0998">Cell outer membrane</keyword>
<evidence type="ECO:0000256" key="8">
    <source>
        <dbReference type="SAM" id="Coils"/>
    </source>
</evidence>
<dbReference type="InterPro" id="IPR051906">
    <property type="entry name" value="TolC-like"/>
</dbReference>
<dbReference type="InterPro" id="IPR003423">
    <property type="entry name" value="OMP_efflux"/>
</dbReference>
<evidence type="ECO:0000256" key="9">
    <source>
        <dbReference type="SAM" id="MobiDB-lite"/>
    </source>
</evidence>
<evidence type="ECO:0000256" key="1">
    <source>
        <dbReference type="ARBA" id="ARBA00004442"/>
    </source>
</evidence>
<feature type="region of interest" description="Disordered" evidence="9">
    <location>
        <begin position="240"/>
        <end position="267"/>
    </location>
</feature>
<organism evidence="10 11">
    <name type="scientific">Limnochorda pilosa</name>
    <dbReference type="NCBI Taxonomy" id="1555112"/>
    <lineage>
        <taxon>Bacteria</taxon>
        <taxon>Bacillati</taxon>
        <taxon>Bacillota</taxon>
        <taxon>Limnochordia</taxon>
        <taxon>Limnochordales</taxon>
        <taxon>Limnochordaceae</taxon>
        <taxon>Limnochorda</taxon>
    </lineage>
</organism>
<evidence type="ECO:0000256" key="4">
    <source>
        <dbReference type="ARBA" id="ARBA00022452"/>
    </source>
</evidence>
<evidence type="ECO:0000313" key="11">
    <source>
        <dbReference type="Proteomes" id="UP000065807"/>
    </source>
</evidence>
<dbReference type="KEGG" id="lpil:LIP_2881"/>
<feature type="coiled-coil region" evidence="8">
    <location>
        <begin position="118"/>
        <end position="184"/>
    </location>
</feature>
<keyword evidence="5" id="KW-0812">Transmembrane</keyword>
<evidence type="ECO:0000256" key="7">
    <source>
        <dbReference type="ARBA" id="ARBA00023237"/>
    </source>
</evidence>
<dbReference type="AlphaFoldDB" id="A0A0K2SNM9"/>
<evidence type="ECO:0000256" key="5">
    <source>
        <dbReference type="ARBA" id="ARBA00022692"/>
    </source>
</evidence>
<dbReference type="GO" id="GO:0015288">
    <property type="term" value="F:porin activity"/>
    <property type="evidence" value="ECO:0007669"/>
    <property type="project" value="TreeGrafter"/>
</dbReference>
<sequence length="507" mass="53811">MTPPLRSARRSVLGVLLVVGALMAVPAVRAEAPRRLTLPEAIRIAWEQGPDLEEQRRAVAEAELQARQAGAPYLPQAGLGAGYSVSEDAGEGTVTVRLSLDQSFALKPLLGGALPANVRQAQLALEQARRRLEEGRQDVAGSVLGAYLDLVGARSAVEGQRITVEQAETLLAQTEDRARQQAATEADLYDARASALSARQKLAEAEFNALKAQTQLNQLLGLPLRTPLEVSEVHDMTSIEPITPGEAGSAPRAAGNQGQPPGDAPAAAPSVDALIAHALSHRLELAEAREDLAEARTALGELKRPFEPTLSLTATYAGEDGSVQATLPTDTWQVEVSGQARLYTSDENPGSLQLGLGTGWSAGAELSLPLLDGGGRRTARETQAIQVERLEAKVQDLEASVAEEVRQAHEAYLLAQEAVPVRELQLEAARMRLEAEQKRFAAGAITPRDLADAQDDYDAALADHASARLQVLRSAADLQRAAALPVARPDGGWISLEEAAPPEEDAN</sequence>
<dbReference type="GO" id="GO:1990281">
    <property type="term" value="C:efflux pump complex"/>
    <property type="evidence" value="ECO:0007669"/>
    <property type="project" value="TreeGrafter"/>
</dbReference>
<dbReference type="EMBL" id="AP014924">
    <property type="protein sequence ID" value="BAS28710.1"/>
    <property type="molecule type" value="Genomic_DNA"/>
</dbReference>
<dbReference type="Gene3D" id="1.20.1600.10">
    <property type="entry name" value="Outer membrane efflux proteins (OEP)"/>
    <property type="match status" value="1"/>
</dbReference>
<dbReference type="GO" id="GO:0015562">
    <property type="term" value="F:efflux transmembrane transporter activity"/>
    <property type="evidence" value="ECO:0007669"/>
    <property type="project" value="InterPro"/>
</dbReference>
<evidence type="ECO:0000256" key="3">
    <source>
        <dbReference type="ARBA" id="ARBA00022448"/>
    </source>
</evidence>
<dbReference type="PANTHER" id="PTHR30026:SF20">
    <property type="entry name" value="OUTER MEMBRANE PROTEIN TOLC"/>
    <property type="match status" value="1"/>
</dbReference>
<comment type="subcellular location">
    <subcellularLocation>
        <location evidence="1">Cell outer membrane</location>
    </subcellularLocation>
</comment>
<evidence type="ECO:0000256" key="6">
    <source>
        <dbReference type="ARBA" id="ARBA00023136"/>
    </source>
</evidence>
<dbReference type="PROSITE" id="PS51318">
    <property type="entry name" value="TAT"/>
    <property type="match status" value="1"/>
</dbReference>
<keyword evidence="3" id="KW-0813">Transport</keyword>
<gene>
    <name evidence="10" type="ORF">LIP_2881</name>
</gene>
<feature type="compositionally biased region" description="Low complexity" evidence="9">
    <location>
        <begin position="253"/>
        <end position="267"/>
    </location>
</feature>
<evidence type="ECO:0000313" key="10">
    <source>
        <dbReference type="EMBL" id="BAS28710.1"/>
    </source>
</evidence>
<dbReference type="Proteomes" id="UP000065807">
    <property type="component" value="Chromosome"/>
</dbReference>
<reference evidence="11" key="1">
    <citation type="submission" date="2015-07" db="EMBL/GenBank/DDBJ databases">
        <title>Complete genome sequence and phylogenetic analysis of Limnochorda pilosa.</title>
        <authorList>
            <person name="Watanabe M."/>
            <person name="Kojima H."/>
            <person name="Fukui M."/>
        </authorList>
    </citation>
    <scope>NUCLEOTIDE SEQUENCE [LARGE SCALE GENOMIC DNA]</scope>
    <source>
        <strain evidence="11">HC45</strain>
    </source>
</reference>
<feature type="coiled-coil region" evidence="8">
    <location>
        <begin position="380"/>
        <end position="407"/>
    </location>
</feature>
<keyword evidence="6" id="KW-0472">Membrane</keyword>
<proteinExistence type="inferred from homology"/>
<evidence type="ECO:0008006" key="12">
    <source>
        <dbReference type="Google" id="ProtNLM"/>
    </source>
</evidence>
<accession>A0A0K2SNM9</accession>
<dbReference type="STRING" id="1555112.LIP_2881"/>